<accession>A0A4R6WQD3</accession>
<dbReference type="FunFam" id="3.40.50.720:FF:000311">
    <property type="entry name" value="Ornithine cyclodeaminase"/>
    <property type="match status" value="1"/>
</dbReference>
<protein>
    <submittedName>
        <fullName evidence="2">Ornithine cyclodeaminase</fullName>
    </submittedName>
</protein>
<dbReference type="GO" id="GO:0019752">
    <property type="term" value="P:carboxylic acid metabolic process"/>
    <property type="evidence" value="ECO:0007669"/>
    <property type="project" value="UniProtKB-ARBA"/>
</dbReference>
<dbReference type="Gene3D" id="3.40.50.720">
    <property type="entry name" value="NAD(P)-binding Rossmann-like Domain"/>
    <property type="match status" value="1"/>
</dbReference>
<dbReference type="InterPro" id="IPR036291">
    <property type="entry name" value="NAD(P)-bd_dom_sf"/>
</dbReference>
<dbReference type="Proteomes" id="UP000295783">
    <property type="component" value="Unassembled WGS sequence"/>
</dbReference>
<dbReference type="InterPro" id="IPR003462">
    <property type="entry name" value="ODC_Mu_crystall"/>
</dbReference>
<evidence type="ECO:0000256" key="1">
    <source>
        <dbReference type="ARBA" id="ARBA00008903"/>
    </source>
</evidence>
<comment type="caution">
    <text evidence="2">The sequence shown here is derived from an EMBL/GenBank/DDBJ whole genome shotgun (WGS) entry which is preliminary data.</text>
</comment>
<reference evidence="2 3" key="1">
    <citation type="submission" date="2019-03" db="EMBL/GenBank/DDBJ databases">
        <title>Genomic Encyclopedia of Type Strains, Phase III (KMG-III): the genomes of soil and plant-associated and newly described type strains.</title>
        <authorList>
            <person name="Whitman W."/>
        </authorList>
    </citation>
    <scope>NUCLEOTIDE SEQUENCE [LARGE SCALE GENOMIC DNA]</scope>
    <source>
        <strain evidence="2 3">CGMCC 1.7660</strain>
    </source>
</reference>
<keyword evidence="3" id="KW-1185">Reference proteome</keyword>
<dbReference type="OrthoDB" id="9785971at2"/>
<comment type="similarity">
    <text evidence="1">Belongs to the ornithine cyclodeaminase/mu-crystallin family.</text>
</comment>
<name>A0A4R6WQD3_9PROT</name>
<dbReference type="GO" id="GO:0005737">
    <property type="term" value="C:cytoplasm"/>
    <property type="evidence" value="ECO:0007669"/>
    <property type="project" value="TreeGrafter"/>
</dbReference>
<dbReference type="PANTHER" id="PTHR13812">
    <property type="entry name" value="KETIMINE REDUCTASE MU-CRYSTALLIN"/>
    <property type="match status" value="1"/>
</dbReference>
<organism evidence="2 3">
    <name type="scientific">Dongia mobilis</name>
    <dbReference type="NCBI Taxonomy" id="578943"/>
    <lineage>
        <taxon>Bacteria</taxon>
        <taxon>Pseudomonadati</taxon>
        <taxon>Pseudomonadota</taxon>
        <taxon>Alphaproteobacteria</taxon>
        <taxon>Rhodospirillales</taxon>
        <taxon>Dongiaceae</taxon>
        <taxon>Dongia</taxon>
    </lineage>
</organism>
<dbReference type="PIRSF" id="PIRSF001439">
    <property type="entry name" value="CryM"/>
    <property type="match status" value="1"/>
</dbReference>
<dbReference type="NCBIfam" id="NF004793">
    <property type="entry name" value="PRK06141.1"/>
    <property type="match status" value="1"/>
</dbReference>
<dbReference type="SUPFAM" id="SSF51735">
    <property type="entry name" value="NAD(P)-binding Rossmann-fold domains"/>
    <property type="match status" value="1"/>
</dbReference>
<evidence type="ECO:0000313" key="2">
    <source>
        <dbReference type="EMBL" id="TDQ78588.1"/>
    </source>
</evidence>
<dbReference type="Pfam" id="PF02423">
    <property type="entry name" value="OCD_Mu_crystall"/>
    <property type="match status" value="1"/>
</dbReference>
<dbReference type="GO" id="GO:0016491">
    <property type="term" value="F:oxidoreductase activity"/>
    <property type="evidence" value="ECO:0007669"/>
    <property type="project" value="UniProtKB-ARBA"/>
</dbReference>
<proteinExistence type="inferred from homology"/>
<dbReference type="InterPro" id="IPR023401">
    <property type="entry name" value="ODC_N"/>
</dbReference>
<gene>
    <name evidence="2" type="ORF">A8950_3644</name>
</gene>
<dbReference type="Gene3D" id="3.30.1780.10">
    <property type="entry name" value="ornithine cyclodeaminase, domain 1"/>
    <property type="match status" value="1"/>
</dbReference>
<dbReference type="EMBL" id="SNYW01000013">
    <property type="protein sequence ID" value="TDQ78588.1"/>
    <property type="molecule type" value="Genomic_DNA"/>
</dbReference>
<evidence type="ECO:0000313" key="3">
    <source>
        <dbReference type="Proteomes" id="UP000295783"/>
    </source>
</evidence>
<dbReference type="PANTHER" id="PTHR13812:SF19">
    <property type="entry name" value="KETIMINE REDUCTASE MU-CRYSTALLIN"/>
    <property type="match status" value="1"/>
</dbReference>
<dbReference type="AlphaFoldDB" id="A0A4R6WQD3"/>
<sequence length="317" mass="33483">MTDNIPFLPARKVDALLDYKGLVAALRAAFAGNWTVPIRHHHGIEMPDGEADQTLLLMPAWEAGKSIGIKIVTITPGNGARNLPAVQGLYLLLDGLTGEPRALIDGKALTVRRTAAASALAADYCARPDAATHLMVGAGALSRPLIEAHRAVRPITRSLLWARDPKKAAAKAEELKAAGIAVEVAPDLEAAVRAADIISTGTLSHEPLVKGAWLRPGQHLDLVGAFLPEMRESDDEAVRRARVYVDTMAGALKEAGDIVLAIKSGALTPEDIVADLHGLARGTAKGRQSPDEITLFKSVGTALEDLAAARLLMERAG</sequence>